<organism evidence="18 19">
    <name type="scientific">Lachancea meyersii CBS 8951</name>
    <dbReference type="NCBI Taxonomy" id="1266667"/>
    <lineage>
        <taxon>Eukaryota</taxon>
        <taxon>Fungi</taxon>
        <taxon>Dikarya</taxon>
        <taxon>Ascomycota</taxon>
        <taxon>Saccharomycotina</taxon>
        <taxon>Saccharomycetes</taxon>
        <taxon>Saccharomycetales</taxon>
        <taxon>Saccharomycetaceae</taxon>
        <taxon>Lachancea</taxon>
    </lineage>
</organism>
<dbReference type="Pfam" id="PF07647">
    <property type="entry name" value="SAM_2"/>
    <property type="match status" value="1"/>
</dbReference>
<name>A0A1G4KIX6_9SACH</name>
<dbReference type="Pfam" id="PF14847">
    <property type="entry name" value="Ras_bdg_2"/>
    <property type="match status" value="1"/>
</dbReference>
<dbReference type="PANTHER" id="PTHR11584">
    <property type="entry name" value="SERINE/THREONINE PROTEIN KINASE"/>
    <property type="match status" value="1"/>
</dbReference>
<feature type="binding site" evidence="14">
    <location>
        <position position="486"/>
    </location>
    <ligand>
        <name>ATP</name>
        <dbReference type="ChEBI" id="CHEBI:30616"/>
    </ligand>
</feature>
<dbReference type="Gene3D" id="3.10.20.90">
    <property type="entry name" value="Phosphatidylinositol 3-kinase Catalytic Subunit, Chain A, domain 1"/>
    <property type="match status" value="1"/>
</dbReference>
<dbReference type="InterPro" id="IPR000719">
    <property type="entry name" value="Prot_kinase_dom"/>
</dbReference>
<keyword evidence="9 14" id="KW-0067">ATP-binding</keyword>
<evidence type="ECO:0000256" key="12">
    <source>
        <dbReference type="ARBA" id="ARBA00056321"/>
    </source>
</evidence>
<protein>
    <recommendedName>
        <fullName evidence="13">Serine/threonine-protein kinase STE11</fullName>
        <ecNumber evidence="2">2.7.11.25</ecNumber>
    </recommendedName>
</protein>
<evidence type="ECO:0000256" key="14">
    <source>
        <dbReference type="PROSITE-ProRule" id="PRU10141"/>
    </source>
</evidence>
<comment type="similarity">
    <text evidence="1">Belongs to the protein kinase superfamily. STE Ser/Thr protein kinase family. MAP kinase kinase kinase subfamily.</text>
</comment>
<dbReference type="SUPFAM" id="SSF56112">
    <property type="entry name" value="Protein kinase-like (PK-like)"/>
    <property type="match status" value="1"/>
</dbReference>
<keyword evidence="7 14" id="KW-0547">Nucleotide-binding</keyword>
<dbReference type="FunFam" id="1.10.510.10:FF:000334">
    <property type="entry name" value="Serine/threonine-protein kinase STE11"/>
    <property type="match status" value="1"/>
</dbReference>
<evidence type="ECO:0000256" key="5">
    <source>
        <dbReference type="ARBA" id="ARBA00022553"/>
    </source>
</evidence>
<dbReference type="PROSITE" id="PS50011">
    <property type="entry name" value="PROTEIN_KINASE_DOM"/>
    <property type="match status" value="1"/>
</dbReference>
<feature type="compositionally biased region" description="Basic and acidic residues" evidence="15">
    <location>
        <begin position="386"/>
        <end position="396"/>
    </location>
</feature>
<comment type="catalytic activity">
    <reaction evidence="10">
        <text>L-threonyl-[protein] + ATP = O-phospho-L-threonyl-[protein] + ADP + H(+)</text>
        <dbReference type="Rhea" id="RHEA:46608"/>
        <dbReference type="Rhea" id="RHEA-COMP:11060"/>
        <dbReference type="Rhea" id="RHEA-COMP:11605"/>
        <dbReference type="ChEBI" id="CHEBI:15378"/>
        <dbReference type="ChEBI" id="CHEBI:30013"/>
        <dbReference type="ChEBI" id="CHEBI:30616"/>
        <dbReference type="ChEBI" id="CHEBI:61977"/>
        <dbReference type="ChEBI" id="CHEBI:456216"/>
        <dbReference type="EC" id="2.7.11.25"/>
    </reaction>
</comment>
<dbReference type="SUPFAM" id="SSF47769">
    <property type="entry name" value="SAM/Pointed domain"/>
    <property type="match status" value="1"/>
</dbReference>
<dbReference type="SMART" id="SM00220">
    <property type="entry name" value="S_TKc"/>
    <property type="match status" value="1"/>
</dbReference>
<evidence type="ECO:0000256" key="13">
    <source>
        <dbReference type="ARBA" id="ARBA00070094"/>
    </source>
</evidence>
<dbReference type="Gene3D" id="1.10.510.10">
    <property type="entry name" value="Transferase(Phosphotransferase) domain 1"/>
    <property type="match status" value="1"/>
</dbReference>
<evidence type="ECO:0000256" key="3">
    <source>
        <dbReference type="ARBA" id="ARBA00022507"/>
    </source>
</evidence>
<dbReference type="Pfam" id="PF00069">
    <property type="entry name" value="Pkinase"/>
    <property type="match status" value="1"/>
</dbReference>
<dbReference type="InterPro" id="IPR001660">
    <property type="entry name" value="SAM"/>
</dbReference>
<dbReference type="InterPro" id="IPR017441">
    <property type="entry name" value="Protein_kinase_ATP_BS"/>
</dbReference>
<keyword evidence="5" id="KW-0597">Phosphoprotein</keyword>
<dbReference type="Gene3D" id="1.10.150.50">
    <property type="entry name" value="Transcription Factor, Ets-1"/>
    <property type="match status" value="1"/>
</dbReference>
<dbReference type="InterPro" id="IPR029458">
    <property type="entry name" value="Ras-bd_By2"/>
</dbReference>
<comment type="function">
    <text evidence="12">Serine/threonine protein kinase required for cell-type-specific transcription and signal transduction in yeast. It is thought that it phosphorylates the STE7 protein kinase which itself, phosphorylates the FUS3 and or KSS1 kinases.</text>
</comment>
<keyword evidence="19" id="KW-1185">Reference proteome</keyword>
<evidence type="ECO:0000256" key="9">
    <source>
        <dbReference type="ARBA" id="ARBA00022840"/>
    </source>
</evidence>
<feature type="domain" description="SAM" evidence="17">
    <location>
        <begin position="3"/>
        <end position="67"/>
    </location>
</feature>
<proteinExistence type="inferred from homology"/>
<keyword evidence="6" id="KW-0808">Transferase</keyword>
<evidence type="ECO:0000256" key="10">
    <source>
        <dbReference type="ARBA" id="ARBA00047559"/>
    </source>
</evidence>
<dbReference type="InterPro" id="IPR008271">
    <property type="entry name" value="Ser/Thr_kinase_AS"/>
</dbReference>
<dbReference type="FunFam" id="3.10.20.90:FF:000272">
    <property type="entry name" value="Serine/threonine-protein kinase STE11"/>
    <property type="match status" value="1"/>
</dbReference>
<keyword evidence="3" id="KW-0589">Pheromone response</keyword>
<gene>
    <name evidence="18" type="ORF">LAME_0H18426G</name>
</gene>
<dbReference type="PANTHER" id="PTHR11584:SF369">
    <property type="entry name" value="MITOGEN-ACTIVATED PROTEIN KINASE KINASE KINASE 19-RELATED"/>
    <property type="match status" value="1"/>
</dbReference>
<dbReference type="SMART" id="SM00454">
    <property type="entry name" value="SAM"/>
    <property type="match status" value="1"/>
</dbReference>
<feature type="region of interest" description="Disordered" evidence="15">
    <location>
        <begin position="346"/>
        <end position="423"/>
    </location>
</feature>
<reference evidence="19" key="1">
    <citation type="submission" date="2016-03" db="EMBL/GenBank/DDBJ databases">
        <authorList>
            <person name="Devillers Hugo."/>
        </authorList>
    </citation>
    <scope>NUCLEOTIDE SEQUENCE [LARGE SCALE GENOMIC DNA]</scope>
</reference>
<keyword evidence="8" id="KW-0418">Kinase</keyword>
<evidence type="ECO:0000259" key="17">
    <source>
        <dbReference type="PROSITE" id="PS50105"/>
    </source>
</evidence>
<dbReference type="EMBL" id="LT598480">
    <property type="protein sequence ID" value="SCV04438.1"/>
    <property type="molecule type" value="Genomic_DNA"/>
</dbReference>
<evidence type="ECO:0000259" key="16">
    <source>
        <dbReference type="PROSITE" id="PS50011"/>
    </source>
</evidence>
<evidence type="ECO:0000313" key="19">
    <source>
        <dbReference type="Proteomes" id="UP000191144"/>
    </source>
</evidence>
<dbReference type="EC" id="2.7.11.25" evidence="2"/>
<dbReference type="GO" id="GO:0005524">
    <property type="term" value="F:ATP binding"/>
    <property type="evidence" value="ECO:0007669"/>
    <property type="project" value="UniProtKB-UniRule"/>
</dbReference>
<evidence type="ECO:0000256" key="1">
    <source>
        <dbReference type="ARBA" id="ARBA00006529"/>
    </source>
</evidence>
<evidence type="ECO:0000256" key="7">
    <source>
        <dbReference type="ARBA" id="ARBA00022741"/>
    </source>
</evidence>
<dbReference type="PROSITE" id="PS50105">
    <property type="entry name" value="SAM_DOMAIN"/>
    <property type="match status" value="1"/>
</dbReference>
<dbReference type="InterPro" id="IPR013761">
    <property type="entry name" value="SAM/pointed_sf"/>
</dbReference>
<dbReference type="GO" id="GO:0019236">
    <property type="term" value="P:response to pheromone"/>
    <property type="evidence" value="ECO:0007669"/>
    <property type="project" value="UniProtKB-KW"/>
</dbReference>
<evidence type="ECO:0000313" key="18">
    <source>
        <dbReference type="EMBL" id="SCV04438.1"/>
    </source>
</evidence>
<evidence type="ECO:0000256" key="11">
    <source>
        <dbReference type="ARBA" id="ARBA00048329"/>
    </source>
</evidence>
<keyword evidence="4" id="KW-0723">Serine/threonine-protein kinase</keyword>
<dbReference type="PROSITE" id="PS00107">
    <property type="entry name" value="PROTEIN_KINASE_ATP"/>
    <property type="match status" value="1"/>
</dbReference>
<evidence type="ECO:0000256" key="8">
    <source>
        <dbReference type="ARBA" id="ARBA00022777"/>
    </source>
</evidence>
<feature type="domain" description="Protein kinase" evidence="16">
    <location>
        <begin position="457"/>
        <end position="744"/>
    </location>
</feature>
<dbReference type="Proteomes" id="UP000191144">
    <property type="component" value="Chromosome H"/>
</dbReference>
<dbReference type="PROSITE" id="PS00108">
    <property type="entry name" value="PROTEIN_KINASE_ST"/>
    <property type="match status" value="1"/>
</dbReference>
<evidence type="ECO:0000256" key="15">
    <source>
        <dbReference type="SAM" id="MobiDB-lite"/>
    </source>
</evidence>
<dbReference type="SMART" id="SM01304">
    <property type="entry name" value="Ras_bdg_2"/>
    <property type="match status" value="1"/>
</dbReference>
<evidence type="ECO:0000256" key="4">
    <source>
        <dbReference type="ARBA" id="ARBA00022527"/>
    </source>
</evidence>
<evidence type="ECO:0000256" key="2">
    <source>
        <dbReference type="ARBA" id="ARBA00012406"/>
    </source>
</evidence>
<dbReference type="InterPro" id="IPR011009">
    <property type="entry name" value="Kinase-like_dom_sf"/>
</dbReference>
<sequence length="748" mass="83080">MSESEPFVVQFLDELNCSQYIDNFKSWNITSHTEVSHLDKEILIEVGVEKIGDRIRILKRSQTLRGGKSRSSEETRELLQKFQALSVAQLTTTEELVTDKHSAIFILNDGSAKKVNVNGCFNADSIKKKLIKKLPSEFIGFTPQGDETRNSQDYDVFVVDYAKNVLHLLYDVELVTICHSTDRVEKNRLIFVSKDQTPNDRAILTSKKLYLKTLSVIHQLGSLSNYTGALPNPRARFHPANELAVGEVTSASPNNLRIENNKGNIRQIFNQRPPSELISTNLGEYFPRADSKSLRKTLKSSVRQSLRLSSINGAAAVVNGNNVGNIWVNNSNAVGRALLQGLDHASAKRSNSTSTQTATTAISTRQENLDEDTLNFSSPAASLEDVSARKRSESSVESKSTPAKRPGLISHSPAGEQGSLRQKNIDRIELLHVESDNDEEDEDMVSLPTKIATPKNWLKGARIGAGSFGSVYLGMNAQTGELMAVKQVELQPAAVTAGVMSVSDGLKKQYNQNANTTAAKNSSQVHRKMIDALQHEMGLLKELHHDNIVTYYGSSQEGGNLNIFLEYVPGGSVSSMLNNYGPFEEPLIKNFTRQILIGLAYLHKKDIIHRDIKGANILIDIKGCVKITDFGISKKLSPLNQQQNKRASLQGSVYWMAPEVVKQVVTTEKADIWSVGCVVIEMFTGKHPFPDFSQMQAIFKIGTNTYPESPSWASEEAKSFLRQTFELDYRKRPTSIELLQHPWQDTSI</sequence>
<dbReference type="GO" id="GO:0004709">
    <property type="term" value="F:MAP kinase kinase kinase activity"/>
    <property type="evidence" value="ECO:0007669"/>
    <property type="project" value="UniProtKB-EC"/>
</dbReference>
<dbReference type="AlphaFoldDB" id="A0A1G4KIX6"/>
<dbReference type="OrthoDB" id="266718at2759"/>
<evidence type="ECO:0000256" key="6">
    <source>
        <dbReference type="ARBA" id="ARBA00022679"/>
    </source>
</evidence>
<feature type="compositionally biased region" description="Low complexity" evidence="15">
    <location>
        <begin position="350"/>
        <end position="364"/>
    </location>
</feature>
<accession>A0A1G4KIX6</accession>
<comment type="catalytic activity">
    <reaction evidence="11">
        <text>L-seryl-[protein] + ATP = O-phospho-L-seryl-[protein] + ADP + H(+)</text>
        <dbReference type="Rhea" id="RHEA:17989"/>
        <dbReference type="Rhea" id="RHEA-COMP:9863"/>
        <dbReference type="Rhea" id="RHEA-COMP:11604"/>
        <dbReference type="ChEBI" id="CHEBI:15378"/>
        <dbReference type="ChEBI" id="CHEBI:29999"/>
        <dbReference type="ChEBI" id="CHEBI:30616"/>
        <dbReference type="ChEBI" id="CHEBI:83421"/>
        <dbReference type="ChEBI" id="CHEBI:456216"/>
        <dbReference type="EC" id="2.7.11.25"/>
    </reaction>
</comment>